<dbReference type="EMBL" id="UGCD01000002">
    <property type="protein sequence ID" value="STI18729.1"/>
    <property type="molecule type" value="Genomic_DNA"/>
</dbReference>
<dbReference type="AlphaFoldDB" id="A0A376RLA0"/>
<gene>
    <name evidence="1" type="ORF">NCTC10865_04069</name>
</gene>
<evidence type="ECO:0000313" key="1">
    <source>
        <dbReference type="EMBL" id="STI18729.1"/>
    </source>
</evidence>
<dbReference type="Proteomes" id="UP000254159">
    <property type="component" value="Unassembled WGS sequence"/>
</dbReference>
<sequence length="140" mass="15603">MKTNTSDFTITISKNDQALIDNLKYLAEKHNNGRIAINLRHITGVTIVTSYWHLYLIAKSVLENKDSVVNGRDIDTLPAQIKPIAYQLRNRFKNEGGIIFDFPAAVAVSFSRGDILHSFRLALSGDETLWQLEDAGSSPA</sequence>
<reference evidence="1 2" key="1">
    <citation type="submission" date="2018-06" db="EMBL/GenBank/DDBJ databases">
        <authorList>
            <consortium name="Pathogen Informatics"/>
            <person name="Doyle S."/>
        </authorList>
    </citation>
    <scope>NUCLEOTIDE SEQUENCE [LARGE SCALE GENOMIC DNA]</scope>
    <source>
        <strain evidence="1 2">NCTC10865</strain>
    </source>
</reference>
<organism evidence="1 2">
    <name type="scientific">Escherichia coli</name>
    <dbReference type="NCBI Taxonomy" id="562"/>
    <lineage>
        <taxon>Bacteria</taxon>
        <taxon>Pseudomonadati</taxon>
        <taxon>Pseudomonadota</taxon>
        <taxon>Gammaproteobacteria</taxon>
        <taxon>Enterobacterales</taxon>
        <taxon>Enterobacteriaceae</taxon>
        <taxon>Escherichia</taxon>
    </lineage>
</organism>
<name>A0A376RLA0_ECOLX</name>
<protein>
    <submittedName>
        <fullName evidence="1">Uncharacterized protein</fullName>
    </submittedName>
</protein>
<proteinExistence type="predicted"/>
<accession>A0A376RLA0</accession>
<evidence type="ECO:0000313" key="2">
    <source>
        <dbReference type="Proteomes" id="UP000254159"/>
    </source>
</evidence>